<dbReference type="Proteomes" id="UP000045175">
    <property type="component" value="Unassembled WGS sequence"/>
</dbReference>
<evidence type="ECO:0000256" key="8">
    <source>
        <dbReference type="NCBIfam" id="TIGR03303"/>
    </source>
</evidence>
<evidence type="ECO:0000256" key="2">
    <source>
        <dbReference type="ARBA" id="ARBA00022452"/>
    </source>
</evidence>
<evidence type="ECO:0000256" key="5">
    <source>
        <dbReference type="ARBA" id="ARBA00022737"/>
    </source>
</evidence>
<dbReference type="InterPro" id="IPR034746">
    <property type="entry name" value="POTRA"/>
</dbReference>
<proteinExistence type="predicted"/>
<feature type="domain" description="POTRA" evidence="9">
    <location>
        <begin position="272"/>
        <end position="351"/>
    </location>
</feature>
<feature type="domain" description="POTRA" evidence="9">
    <location>
        <begin position="97"/>
        <end position="174"/>
    </location>
</feature>
<evidence type="ECO:0000256" key="1">
    <source>
        <dbReference type="ARBA" id="ARBA00004370"/>
    </source>
</evidence>
<gene>
    <name evidence="10" type="ORF">HAL011_02720</name>
    <name evidence="11" type="ORF">HAL013_10120</name>
    <name evidence="13" type="ORF">HAL07_15460</name>
    <name evidence="12" type="ORF">HAL09_14750</name>
</gene>
<evidence type="ECO:0000313" key="16">
    <source>
        <dbReference type="Proteomes" id="UP000043437"/>
    </source>
</evidence>
<reference evidence="10" key="1">
    <citation type="submission" date="2014-12" db="EMBL/GenBank/DDBJ databases">
        <title>Whole genome sequences of four Staphylococcus schleiferi canine isolates.</title>
        <authorList>
            <person name="Misic A.M."/>
            <person name="Cain C."/>
            <person name="Morris D.O."/>
            <person name="Rankin S."/>
            <person name="Beiting D."/>
        </authorList>
    </citation>
    <scope>NUCLEOTIDE SEQUENCE</scope>
    <source>
        <strain evidence="10">ASB11</strain>
        <strain evidence="11">ASB13</strain>
        <strain evidence="13">ASB7</strain>
        <strain evidence="12">ASB9</strain>
    </source>
</reference>
<dbReference type="GeneID" id="82132462"/>
<keyword evidence="7" id="KW-0998">Cell outer membrane</keyword>
<dbReference type="Proteomes" id="UP000041394">
    <property type="component" value="Unassembled WGS sequence"/>
</dbReference>
<accession>A0A0K2X4V7</accession>
<keyword evidence="4" id="KW-0732">Signal</keyword>
<comment type="subcellular location">
    <subcellularLocation>
        <location evidence="1">Membrane</location>
    </subcellularLocation>
</comment>
<protein>
    <recommendedName>
        <fullName evidence="8">Outer membrane protein assembly factor BamA</fullName>
    </recommendedName>
</protein>
<evidence type="ECO:0000259" key="9">
    <source>
        <dbReference type="PROSITE" id="PS51779"/>
    </source>
</evidence>
<dbReference type="Pfam" id="PF01103">
    <property type="entry name" value="Omp85"/>
    <property type="match status" value="1"/>
</dbReference>
<sequence>MQGFRIKKFFTVCLVWLGQFFLPLDAAEERITRIEYRNLSYMSDMLANEIVKIKKNDVLDLKAIDEAVLALYNQGYFEDVYATFKDGDLVFHFKEKPRIASIEIKGYGTEKEKENLYNQMGIKKGDTYDETKLDNAKYILKSALEQQGYYGSVVEVRTENLAGEGAYRIIFDVNRGNNIYITKSVYEGRKQLKPRLVESLSANKQRDFMGWMWGLNSGKLHLNELEYDSMRIQDVYLRNGFLDVNVSSPFLNTNFGTHKAKLYYKVKEGIQYRVSGIEIKIDKQVVPMAKLLKSIKIHKNAVFNIEHMRADAQILKREVADQGYAFAVVKPDLDKDEKHGTVKVIYHIQTGDLVYINDIIISGNQRTSDRVIRREVWLSPKERYSLTKVASSESALRRLGFFSKVKIEERRVNSQLMDLLVNVEEGRTGQLQFGLGYGSYGGLMLNGSVSEKNLFGTGQSMSLYANISTGGGNKNYGIRGSGRMFSGNLTLRNPRIFDSRYSSSISLFAEYIINYNYIQQGGGFSVSAGRMITNTFSMNLGYNYSLNKILGFSSPLYEMFYSSTNTIIKGPNGSPVTGPDGQPLRGLWSRDYNTPTTSSFTLSTNFDNTDDYYFPRNGFTFSNYTTMSGLPSDHPLNSWNGLGGNVRNTKIYGKFAAYKDLKKYLLIDLIARFKTQGGYIFRYNTEDYLPLNSVFYMGGVTTIRGFRNSSITPKTNLGMWVGGDGLYTGSVELSYGLLKAAKMRLAWFFDWGFLTYKTPDKAGGFWQQAYSTNVSFKDYGVVGAGFEHATWRASTGLQIEWISPMGPLVLIFPIAFFNEWSDKKGLWFNPNLNDYTQRFAFSMGTRF</sequence>
<dbReference type="InterPro" id="IPR000184">
    <property type="entry name" value="Bac_surfAg_D15"/>
</dbReference>
<evidence type="ECO:0000313" key="13">
    <source>
        <dbReference type="EMBL" id="CRF53081.1"/>
    </source>
</evidence>
<dbReference type="Gene3D" id="3.10.20.310">
    <property type="entry name" value="membrane protein fhac"/>
    <property type="match status" value="5"/>
</dbReference>
<keyword evidence="2" id="KW-1134">Transmembrane beta strand</keyword>
<evidence type="ECO:0000313" key="10">
    <source>
        <dbReference type="EMBL" id="CRF40513.1"/>
    </source>
</evidence>
<feature type="domain" description="POTRA" evidence="9">
    <location>
        <begin position="354"/>
        <end position="426"/>
    </location>
</feature>
<evidence type="ECO:0000256" key="6">
    <source>
        <dbReference type="ARBA" id="ARBA00023136"/>
    </source>
</evidence>
<dbReference type="AlphaFoldDB" id="A0A0K2X4V7"/>
<dbReference type="RefSeq" id="WP_269431005.1">
    <property type="nucleotide sequence ID" value="NZ_CDMG01000009.1"/>
</dbReference>
<evidence type="ECO:0000313" key="15">
    <source>
        <dbReference type="Proteomes" id="UP000041394"/>
    </source>
</evidence>
<keyword evidence="3" id="KW-0812">Transmembrane</keyword>
<dbReference type="NCBIfam" id="TIGR03303">
    <property type="entry name" value="OM_YaeT"/>
    <property type="match status" value="1"/>
</dbReference>
<dbReference type="GO" id="GO:0009279">
    <property type="term" value="C:cell outer membrane"/>
    <property type="evidence" value="ECO:0007669"/>
    <property type="project" value="UniProtKB-UniRule"/>
</dbReference>
<dbReference type="InterPro" id="IPR023707">
    <property type="entry name" value="OM_assembly_BamA"/>
</dbReference>
<reference evidence="14" key="3">
    <citation type="submission" date="2014-12" db="EMBL/GenBank/DDBJ databases">
        <authorList>
            <person name="Smet A."/>
        </authorList>
    </citation>
    <scope>NUCLEOTIDE SEQUENCE [LARGE SCALE GENOMIC DNA]</scope>
</reference>
<keyword evidence="14" id="KW-1185">Reference proteome</keyword>
<reference evidence="15 16" key="2">
    <citation type="submission" date="2014-12" db="EMBL/GenBank/DDBJ databases">
        <authorList>
            <person name="Jaenicke S."/>
        </authorList>
    </citation>
    <scope>NUCLEOTIDE SEQUENCE [LARGE SCALE GENOMIC DNA]</scope>
</reference>
<dbReference type="PANTHER" id="PTHR12815:SF23">
    <property type="entry name" value="OUTER MEMBRANE PROTEIN ASSEMBLY FACTOR BAMA"/>
    <property type="match status" value="1"/>
</dbReference>
<name>A0A0K2X4V7_9HELI</name>
<dbReference type="Proteomes" id="UP000043437">
    <property type="component" value="Unassembled WGS sequence"/>
</dbReference>
<evidence type="ECO:0000256" key="3">
    <source>
        <dbReference type="ARBA" id="ARBA00022692"/>
    </source>
</evidence>
<evidence type="ECO:0000256" key="7">
    <source>
        <dbReference type="ARBA" id="ARBA00023237"/>
    </source>
</evidence>
<dbReference type="PIRSF" id="PIRSF006076">
    <property type="entry name" value="OM_assembly_OMP85"/>
    <property type="match status" value="1"/>
</dbReference>
<organism evidence="10 14">
    <name type="scientific">Helicobacter ailurogastricus</name>
    <dbReference type="NCBI Taxonomy" id="1578720"/>
    <lineage>
        <taxon>Bacteria</taxon>
        <taxon>Pseudomonadati</taxon>
        <taxon>Campylobacterota</taxon>
        <taxon>Epsilonproteobacteria</taxon>
        <taxon>Campylobacterales</taxon>
        <taxon>Helicobacteraceae</taxon>
        <taxon>Helicobacter</taxon>
    </lineage>
</organism>
<dbReference type="Proteomes" id="UP000038622">
    <property type="component" value="Unassembled WGS sequence"/>
</dbReference>
<evidence type="ECO:0000313" key="11">
    <source>
        <dbReference type="EMBL" id="CRF42804.1"/>
    </source>
</evidence>
<dbReference type="PROSITE" id="PS51779">
    <property type="entry name" value="POTRA"/>
    <property type="match status" value="3"/>
</dbReference>
<dbReference type="EMBL" id="CDMH01000046">
    <property type="protein sequence ID" value="CRF42804.1"/>
    <property type="molecule type" value="Genomic_DNA"/>
</dbReference>
<dbReference type="InterPro" id="IPR039910">
    <property type="entry name" value="D15-like"/>
</dbReference>
<dbReference type="STRING" id="1578720.HAL011_02720"/>
<keyword evidence="5" id="KW-0677">Repeat</keyword>
<dbReference type="EMBL" id="CDMG01000009">
    <property type="protein sequence ID" value="CRF53081.1"/>
    <property type="molecule type" value="Genomic_DNA"/>
</dbReference>
<keyword evidence="6" id="KW-0472">Membrane</keyword>
<dbReference type="Gene3D" id="2.40.160.50">
    <property type="entry name" value="membrane protein fhac: a member of the omp85/tpsb transporter family"/>
    <property type="match status" value="1"/>
</dbReference>
<evidence type="ECO:0000313" key="12">
    <source>
        <dbReference type="EMBL" id="CRF44860.1"/>
    </source>
</evidence>
<dbReference type="InterPro" id="IPR010827">
    <property type="entry name" value="BamA/TamA_POTRA"/>
</dbReference>
<evidence type="ECO:0000256" key="4">
    <source>
        <dbReference type="ARBA" id="ARBA00022729"/>
    </source>
</evidence>
<dbReference type="EMBL" id="CDML01000008">
    <property type="protein sequence ID" value="CRF40513.1"/>
    <property type="molecule type" value="Genomic_DNA"/>
</dbReference>
<evidence type="ECO:0000313" key="14">
    <source>
        <dbReference type="Proteomes" id="UP000038622"/>
    </source>
</evidence>
<dbReference type="Pfam" id="PF07244">
    <property type="entry name" value="POTRA"/>
    <property type="match status" value="5"/>
</dbReference>
<dbReference type="PANTHER" id="PTHR12815">
    <property type="entry name" value="SORTING AND ASSEMBLY MACHINERY SAMM50 PROTEIN FAMILY MEMBER"/>
    <property type="match status" value="1"/>
</dbReference>
<dbReference type="GO" id="GO:0071709">
    <property type="term" value="P:membrane assembly"/>
    <property type="evidence" value="ECO:0007669"/>
    <property type="project" value="InterPro"/>
</dbReference>
<dbReference type="EMBL" id="CDMN01000060">
    <property type="protein sequence ID" value="CRF44860.1"/>
    <property type="molecule type" value="Genomic_DNA"/>
</dbReference>